<name>A0A0F6YJC4_9BACT</name>
<evidence type="ECO:0000256" key="1">
    <source>
        <dbReference type="SAM" id="MobiDB-lite"/>
    </source>
</evidence>
<dbReference type="Proteomes" id="UP000034883">
    <property type="component" value="Chromosome"/>
</dbReference>
<keyword evidence="3" id="KW-1185">Reference proteome</keyword>
<proteinExistence type="predicted"/>
<evidence type="ECO:0000313" key="3">
    <source>
        <dbReference type="Proteomes" id="UP000034883"/>
    </source>
</evidence>
<protein>
    <submittedName>
        <fullName evidence="2">Uncharacterized protein</fullName>
    </submittedName>
</protein>
<dbReference type="KEGG" id="samy:DB32_004002"/>
<dbReference type="AlphaFoldDB" id="A0A0F6YJC4"/>
<accession>A0A0F6YJC4</accession>
<dbReference type="EMBL" id="CP011125">
    <property type="protein sequence ID" value="AKF06853.1"/>
    <property type="molecule type" value="Genomic_DNA"/>
</dbReference>
<feature type="region of interest" description="Disordered" evidence="1">
    <location>
        <begin position="235"/>
        <end position="258"/>
    </location>
</feature>
<dbReference type="OrthoDB" id="5504855at2"/>
<reference evidence="2 3" key="1">
    <citation type="submission" date="2015-03" db="EMBL/GenBank/DDBJ databases">
        <title>Genome assembly of Sandaracinus amylolyticus DSM 53668.</title>
        <authorList>
            <person name="Sharma G."/>
            <person name="Subramanian S."/>
        </authorList>
    </citation>
    <scope>NUCLEOTIDE SEQUENCE [LARGE SCALE GENOMIC DNA]</scope>
    <source>
        <strain evidence="2 3">DSM 53668</strain>
    </source>
</reference>
<evidence type="ECO:0000313" key="2">
    <source>
        <dbReference type="EMBL" id="AKF06853.1"/>
    </source>
</evidence>
<sequence>MASKMVSDRIASARAVQGSLEQNADAIATRIAARLRPHLRPGERMPDVALLAQLMGRDIAARADAMQRADRAHDVELADDAGPRSARDERAAEVREVYVDLRNTVLSAYPEEALSLLHLREPASSVPSVLAEQAHATRAALLDASIKLPKPRRKGTKLDRDDYAQELGESALALSKALADIERETKEADVALAAKTSAIDAFDDAFGLEVPALSSLYALAEQEVLAAKLRVNPKKRGTLVGTPGGDPATPNDGDPGEE</sequence>
<dbReference type="STRING" id="927083.DB32_004002"/>
<dbReference type="RefSeq" id="WP_053234074.1">
    <property type="nucleotide sequence ID" value="NZ_CP011125.1"/>
</dbReference>
<organism evidence="2 3">
    <name type="scientific">Sandaracinus amylolyticus</name>
    <dbReference type="NCBI Taxonomy" id="927083"/>
    <lineage>
        <taxon>Bacteria</taxon>
        <taxon>Pseudomonadati</taxon>
        <taxon>Myxococcota</taxon>
        <taxon>Polyangia</taxon>
        <taxon>Polyangiales</taxon>
        <taxon>Sandaracinaceae</taxon>
        <taxon>Sandaracinus</taxon>
    </lineage>
</organism>
<gene>
    <name evidence="2" type="ORF">DB32_004002</name>
</gene>